<dbReference type="Proteomes" id="UP001282288">
    <property type="component" value="Unassembled WGS sequence"/>
</dbReference>
<feature type="domain" description="Integrase catalytic" evidence="1">
    <location>
        <begin position="73"/>
        <end position="116"/>
    </location>
</feature>
<proteinExistence type="predicted"/>
<dbReference type="GO" id="GO:0015074">
    <property type="term" value="P:DNA integration"/>
    <property type="evidence" value="ECO:0007669"/>
    <property type="project" value="InterPro"/>
</dbReference>
<dbReference type="PANTHER" id="PTHR46889:SF4">
    <property type="entry name" value="TRANSPOSASE INSO FOR INSERTION SEQUENCE ELEMENT IS911B-RELATED"/>
    <property type="match status" value="1"/>
</dbReference>
<reference evidence="2" key="1">
    <citation type="journal article" date="2023" name="Microb. Genom.">
        <title>Mesoterricola silvestris gen. nov., sp. nov., Mesoterricola sediminis sp. nov., Geothrix oryzae sp. nov., Geothrix edaphica sp. nov., Geothrix rubra sp. nov., and Geothrix limicola sp. nov., six novel members of Acidobacteriota isolated from soils.</title>
        <authorList>
            <person name="Weisberg A.J."/>
            <person name="Pearce E."/>
            <person name="Kramer C.G."/>
            <person name="Chang J.H."/>
            <person name="Clarke C.R."/>
        </authorList>
    </citation>
    <scope>NUCLEOTIDE SEQUENCE</scope>
    <source>
        <strain evidence="2">NRRL_B-16521</strain>
    </source>
</reference>
<name>A0AAP6BLP6_9ACTN</name>
<evidence type="ECO:0000259" key="1">
    <source>
        <dbReference type="PROSITE" id="PS50994"/>
    </source>
</evidence>
<dbReference type="EMBL" id="JARAWC010000079">
    <property type="protein sequence ID" value="MDX2967062.1"/>
    <property type="molecule type" value="Genomic_DNA"/>
</dbReference>
<sequence>MVRRPALCGPPSRRGHDVVELVQAHADHPRIFTLLVRWGWRISVNTVAKLMAELGLVARVVRRRSGRTRPGKRPAAPDSVRRDLVWEGDMTEIVTEKGKLHLATVIDLFSRRLLGY</sequence>
<gene>
    <name evidence="2" type="ORF">PV399_46320</name>
</gene>
<feature type="non-terminal residue" evidence="2">
    <location>
        <position position="116"/>
    </location>
</feature>
<dbReference type="AlphaFoldDB" id="A0AAP6BLP6"/>
<protein>
    <recommendedName>
        <fullName evidence="1">Integrase catalytic domain-containing protein</fullName>
    </recommendedName>
</protein>
<accession>A0AAP6BLP6</accession>
<comment type="caution">
    <text evidence="2">The sequence shown here is derived from an EMBL/GenBank/DDBJ whole genome shotgun (WGS) entry which is preliminary data.</text>
</comment>
<dbReference type="InterPro" id="IPR050900">
    <property type="entry name" value="Transposase_IS3/IS150/IS904"/>
</dbReference>
<dbReference type="InterPro" id="IPR001584">
    <property type="entry name" value="Integrase_cat-core"/>
</dbReference>
<dbReference type="PROSITE" id="PS50994">
    <property type="entry name" value="INTEGRASE"/>
    <property type="match status" value="1"/>
</dbReference>
<organism evidence="2 3">
    <name type="scientific">Streptomyces acidiscabies</name>
    <dbReference type="NCBI Taxonomy" id="42234"/>
    <lineage>
        <taxon>Bacteria</taxon>
        <taxon>Bacillati</taxon>
        <taxon>Actinomycetota</taxon>
        <taxon>Actinomycetes</taxon>
        <taxon>Kitasatosporales</taxon>
        <taxon>Streptomycetaceae</taxon>
        <taxon>Streptomyces</taxon>
    </lineage>
</organism>
<evidence type="ECO:0000313" key="3">
    <source>
        <dbReference type="Proteomes" id="UP001282288"/>
    </source>
</evidence>
<evidence type="ECO:0000313" key="2">
    <source>
        <dbReference type="EMBL" id="MDX2967062.1"/>
    </source>
</evidence>
<dbReference type="PANTHER" id="PTHR46889">
    <property type="entry name" value="TRANSPOSASE INSF FOR INSERTION SEQUENCE IS3B-RELATED"/>
    <property type="match status" value="1"/>
</dbReference>